<dbReference type="GO" id="GO:0003700">
    <property type="term" value="F:DNA-binding transcription factor activity"/>
    <property type="evidence" value="ECO:0007669"/>
    <property type="project" value="InterPro"/>
</dbReference>
<dbReference type="SUPFAM" id="SSF55136">
    <property type="entry name" value="Probable bacterial effector-binding domain"/>
    <property type="match status" value="1"/>
</dbReference>
<evidence type="ECO:0000259" key="4">
    <source>
        <dbReference type="PROSITE" id="PS01124"/>
    </source>
</evidence>
<dbReference type="InterPro" id="IPR029442">
    <property type="entry name" value="GyrI-like"/>
</dbReference>
<dbReference type="InterPro" id="IPR018060">
    <property type="entry name" value="HTH_AraC"/>
</dbReference>
<dbReference type="eggNOG" id="COG3449">
    <property type="taxonomic scope" value="Bacteria"/>
</dbReference>
<dbReference type="Gene3D" id="1.10.10.60">
    <property type="entry name" value="Homeodomain-like"/>
    <property type="match status" value="2"/>
</dbReference>
<evidence type="ECO:0000256" key="1">
    <source>
        <dbReference type="ARBA" id="ARBA00023015"/>
    </source>
</evidence>
<name>F2JQK0_CELLD</name>
<dbReference type="Pfam" id="PF12833">
    <property type="entry name" value="HTH_18"/>
    <property type="match status" value="1"/>
</dbReference>
<keyword evidence="3" id="KW-0804">Transcription</keyword>
<dbReference type="EMBL" id="CP002582">
    <property type="protein sequence ID" value="ADZ84984.1"/>
    <property type="molecule type" value="Genomic_DNA"/>
</dbReference>
<evidence type="ECO:0000256" key="3">
    <source>
        <dbReference type="ARBA" id="ARBA00023163"/>
    </source>
</evidence>
<protein>
    <submittedName>
        <fullName evidence="5">Transcriptional regulator, AraC family</fullName>
    </submittedName>
</protein>
<keyword evidence="1" id="KW-0805">Transcription regulation</keyword>
<dbReference type="SUPFAM" id="SSF46689">
    <property type="entry name" value="Homeodomain-like"/>
    <property type="match status" value="2"/>
</dbReference>
<evidence type="ECO:0000313" key="6">
    <source>
        <dbReference type="Proteomes" id="UP000008467"/>
    </source>
</evidence>
<dbReference type="InterPro" id="IPR011256">
    <property type="entry name" value="Reg_factor_effector_dom_sf"/>
</dbReference>
<reference evidence="5 6" key="1">
    <citation type="journal article" date="2011" name="J. Bacteriol.">
        <title>Complete genome sequence of the cellulose-degrading bacterium Cellulosilyticum lentocellum.</title>
        <authorList>
            <consortium name="US DOE Joint Genome Institute"/>
            <person name="Miller D.A."/>
            <person name="Suen G."/>
            <person name="Bruce D."/>
            <person name="Copeland A."/>
            <person name="Cheng J.F."/>
            <person name="Detter C."/>
            <person name="Goodwin L.A."/>
            <person name="Han C.S."/>
            <person name="Hauser L.J."/>
            <person name="Land M.L."/>
            <person name="Lapidus A."/>
            <person name="Lucas S."/>
            <person name="Meincke L."/>
            <person name="Pitluck S."/>
            <person name="Tapia R."/>
            <person name="Teshima H."/>
            <person name="Woyke T."/>
            <person name="Fox B.G."/>
            <person name="Angert E.R."/>
            <person name="Currie C.R."/>
        </authorList>
    </citation>
    <scope>NUCLEOTIDE SEQUENCE [LARGE SCALE GENOMIC DNA]</scope>
    <source>
        <strain evidence="6">ATCC 49066 / DSM 5427 / NCIMB 11756 / RHM5</strain>
    </source>
</reference>
<organism evidence="5 6">
    <name type="scientific">Cellulosilyticum lentocellum (strain ATCC 49066 / DSM 5427 / NCIMB 11756 / RHM5)</name>
    <name type="common">Clostridium lentocellum</name>
    <dbReference type="NCBI Taxonomy" id="642492"/>
    <lineage>
        <taxon>Bacteria</taxon>
        <taxon>Bacillati</taxon>
        <taxon>Bacillota</taxon>
        <taxon>Clostridia</taxon>
        <taxon>Lachnospirales</taxon>
        <taxon>Cellulosilyticaceae</taxon>
        <taxon>Cellulosilyticum</taxon>
    </lineage>
</organism>
<dbReference type="Pfam" id="PF06445">
    <property type="entry name" value="GyrI-like"/>
    <property type="match status" value="1"/>
</dbReference>
<dbReference type="SMART" id="SM00342">
    <property type="entry name" value="HTH_ARAC"/>
    <property type="match status" value="1"/>
</dbReference>
<dbReference type="InterPro" id="IPR009057">
    <property type="entry name" value="Homeodomain-like_sf"/>
</dbReference>
<dbReference type="STRING" id="642492.Clole_3292"/>
<dbReference type="InterPro" id="IPR018062">
    <property type="entry name" value="HTH_AraC-typ_CS"/>
</dbReference>
<dbReference type="PANTHER" id="PTHR47504">
    <property type="entry name" value="RIGHT ORIGIN-BINDING PROTEIN"/>
    <property type="match status" value="1"/>
</dbReference>
<keyword evidence="6" id="KW-1185">Reference proteome</keyword>
<dbReference type="Gene3D" id="3.20.80.10">
    <property type="entry name" value="Regulatory factor, effector binding domain"/>
    <property type="match status" value="2"/>
</dbReference>
<dbReference type="RefSeq" id="WP_013658262.1">
    <property type="nucleotide sequence ID" value="NC_015275.1"/>
</dbReference>
<dbReference type="InterPro" id="IPR010499">
    <property type="entry name" value="AraC_E-bd"/>
</dbReference>
<dbReference type="PROSITE" id="PS00041">
    <property type="entry name" value="HTH_ARAC_FAMILY_1"/>
    <property type="match status" value="1"/>
</dbReference>
<dbReference type="Proteomes" id="UP000008467">
    <property type="component" value="Chromosome"/>
</dbReference>
<dbReference type="HOGENOM" id="CLU_605065_0_0_9"/>
<dbReference type="InterPro" id="IPR050959">
    <property type="entry name" value="MarA-like"/>
</dbReference>
<gene>
    <name evidence="5" type="ordered locus">Clole_3292</name>
</gene>
<dbReference type="SMART" id="SM00871">
    <property type="entry name" value="AraC_E_bind"/>
    <property type="match status" value="1"/>
</dbReference>
<evidence type="ECO:0000313" key="5">
    <source>
        <dbReference type="EMBL" id="ADZ84984.1"/>
    </source>
</evidence>
<sequence length="448" mass="52586">MNYYERIQKAIDYIEASLEEEMKIEDIAKEAFMSVSNFYRMFFAITGYQTKEYIRCRRISCAAHDLKQGKEKIIEVAVKYAYNSVDAFSRSFKSITGFLPSKYTDSIKNYIFERVNVMDKYFEVQDSEVAEQYPDIKVLKEMKAMRVAYYCYYGKNPEDGAFSVMQDWVKKNNIDINNGNYRIFGYNAPDTDASGEEYGYEVCITIPEDLVVEDEKVKTKELSGGLYAVTAIKRGECLGEAIIKGWQRFQKWLEGSKYVYGEAQWLEEHLGFTQDMEHIGGVDLYMPILLRSDLKAEETEELLSPLTCVSYTVKGKNAENKARKYLFDWARNNGIEFQKAETRLFAFYNFEKIGTPEYFYTLYLTIPEALEIKDEKLIKETFTGGLYLKRFIKYKMNSQSWFNFIKSIEHNEKYCFGSHHFMEEYVINEPMIDGDTDIVQYMPVMRRI</sequence>
<dbReference type="PROSITE" id="PS01124">
    <property type="entry name" value="HTH_ARAC_FAMILY_2"/>
    <property type="match status" value="1"/>
</dbReference>
<proteinExistence type="predicted"/>
<feature type="domain" description="HTH araC/xylS-type" evidence="4">
    <location>
        <begin position="8"/>
        <end position="106"/>
    </location>
</feature>
<dbReference type="PANTHER" id="PTHR47504:SF5">
    <property type="entry name" value="RIGHT ORIGIN-BINDING PROTEIN"/>
    <property type="match status" value="1"/>
</dbReference>
<keyword evidence="2" id="KW-0238">DNA-binding</keyword>
<evidence type="ECO:0000256" key="2">
    <source>
        <dbReference type="ARBA" id="ARBA00023125"/>
    </source>
</evidence>
<dbReference type="eggNOG" id="COG2207">
    <property type="taxonomic scope" value="Bacteria"/>
</dbReference>
<accession>F2JQK0</accession>
<dbReference type="GO" id="GO:0043565">
    <property type="term" value="F:sequence-specific DNA binding"/>
    <property type="evidence" value="ECO:0007669"/>
    <property type="project" value="InterPro"/>
</dbReference>
<dbReference type="KEGG" id="cle:Clole_3292"/>
<dbReference type="AlphaFoldDB" id="F2JQK0"/>